<evidence type="ECO:0000256" key="1">
    <source>
        <dbReference type="SAM" id="MobiDB-lite"/>
    </source>
</evidence>
<dbReference type="STRING" id="1664694.A0A0N0NRA4"/>
<proteinExistence type="predicted"/>
<evidence type="ECO:0000313" key="3">
    <source>
        <dbReference type="EMBL" id="KPI44861.1"/>
    </source>
</evidence>
<dbReference type="RefSeq" id="XP_018004824.1">
    <property type="nucleotide sequence ID" value="XM_018142737.1"/>
</dbReference>
<dbReference type="GO" id="GO:0016740">
    <property type="term" value="F:transferase activity"/>
    <property type="evidence" value="ECO:0007669"/>
    <property type="project" value="UniProtKB-KW"/>
</dbReference>
<dbReference type="OrthoDB" id="6781668at2759"/>
<reference evidence="3 4" key="1">
    <citation type="submission" date="2015-06" db="EMBL/GenBank/DDBJ databases">
        <title>Draft genome of the ant-associated black yeast Phialophora attae CBS 131958.</title>
        <authorList>
            <person name="Moreno L.F."/>
            <person name="Stielow B.J."/>
            <person name="de Hoog S."/>
            <person name="Vicente V.A."/>
            <person name="Weiss V.A."/>
            <person name="de Vries M."/>
            <person name="Cruz L.M."/>
            <person name="Souza E.M."/>
        </authorList>
    </citation>
    <scope>NUCLEOTIDE SEQUENCE [LARGE SCALE GENOMIC DNA]</scope>
    <source>
        <strain evidence="3 4">CBS 131958</strain>
    </source>
</reference>
<dbReference type="VEuPathDB" id="FungiDB:AB675_2742"/>
<comment type="caution">
    <text evidence="3">The sequence shown here is derived from an EMBL/GenBank/DDBJ whole genome shotgun (WGS) entry which is preliminary data.</text>
</comment>
<dbReference type="AlphaFoldDB" id="A0A0N0NRA4"/>
<feature type="region of interest" description="Disordered" evidence="1">
    <location>
        <begin position="84"/>
        <end position="113"/>
    </location>
</feature>
<dbReference type="EMBL" id="LFJN01000002">
    <property type="protein sequence ID" value="KPI44861.1"/>
    <property type="molecule type" value="Genomic_DNA"/>
</dbReference>
<keyword evidence="3" id="KW-0808">Transferase</keyword>
<accession>A0A0N0NRA4</accession>
<keyword evidence="2" id="KW-1133">Transmembrane helix</keyword>
<sequence length="233" mass="25647">MAGGIAVFANLVVVHLFHLPSPPQTAVDSCHILSASICAYTLRDPYTVALTIWSMLQLLWIGMLVVVQSLQIAKNMTTYENMKRHSHNENPHLPLHRPNNTITQGHAHDTSGINDVAASSTRLQPTPHRHAEGCWTKLKRTIGLDVFLATASDAGTGKMKSLDRGNPFSRGLIGNCRDFWCDPAPVFGRRVNGEAYLGGEVVDYSRLYDVPVRLRRGAGGMRYESLAGDEEDV</sequence>
<gene>
    <name evidence="3" type="ORF">AB675_2742</name>
</gene>
<keyword evidence="4" id="KW-1185">Reference proteome</keyword>
<dbReference type="Proteomes" id="UP000038010">
    <property type="component" value="Unassembled WGS sequence"/>
</dbReference>
<evidence type="ECO:0000256" key="2">
    <source>
        <dbReference type="SAM" id="Phobius"/>
    </source>
</evidence>
<keyword evidence="2" id="KW-0812">Transmembrane</keyword>
<keyword evidence="2" id="KW-0472">Membrane</keyword>
<organism evidence="3 4">
    <name type="scientific">Cyphellophora attinorum</name>
    <dbReference type="NCBI Taxonomy" id="1664694"/>
    <lineage>
        <taxon>Eukaryota</taxon>
        <taxon>Fungi</taxon>
        <taxon>Dikarya</taxon>
        <taxon>Ascomycota</taxon>
        <taxon>Pezizomycotina</taxon>
        <taxon>Eurotiomycetes</taxon>
        <taxon>Chaetothyriomycetidae</taxon>
        <taxon>Chaetothyriales</taxon>
        <taxon>Cyphellophoraceae</taxon>
        <taxon>Cyphellophora</taxon>
    </lineage>
</organism>
<dbReference type="GeneID" id="28734617"/>
<name>A0A0N0NRA4_9EURO</name>
<protein>
    <submittedName>
        <fullName evidence="3">Palmitoyltransferase akr1</fullName>
    </submittedName>
</protein>
<feature type="transmembrane region" description="Helical" evidence="2">
    <location>
        <begin position="50"/>
        <end position="73"/>
    </location>
</feature>
<evidence type="ECO:0000313" key="4">
    <source>
        <dbReference type="Proteomes" id="UP000038010"/>
    </source>
</evidence>